<proteinExistence type="predicted"/>
<evidence type="ECO:0000256" key="5">
    <source>
        <dbReference type="ARBA" id="ARBA00023136"/>
    </source>
</evidence>
<dbReference type="Proteomes" id="UP000322634">
    <property type="component" value="Unassembled WGS sequence"/>
</dbReference>
<feature type="transmembrane region" description="Helical" evidence="6">
    <location>
        <begin position="88"/>
        <end position="107"/>
    </location>
</feature>
<sequence>MQELSTRADVGRSAVRKVMTRFMPLVGLCYVVVYLDRLNIGVAALTMNGDLGISASAFGFAAGVYFWSYTVCEPPSNYILTRVGARRWLGRIMVTWGVVTMATAAVQGTTTLAWARVLLGVAEAGFSPGMLYFVSRWVPRRERGQAMAWIVAFICLSSLTTPVTTRILDLDGLLGLAGWRWVFVLTGIPAVVLGLVCVKVLKDSPKDAAFLTAAERDWLVAELRAEDRETTGAHGEHGFARALVHPRVLVLVAVFICVTFSLNGFQLWIPQILAQFGLSRNEVGWVAALPALAAIGPVLWWMRRSDRQQERMVHFAVAAAVAAAGFGLAAVSFSVPALAIAGFCVAGVGLYGAMGVFITMPSSFLTGTALAAGFGVINGAGNLGGYFGPQVTGWVRDTTGGFTAAIGGYAVALGLAAAIVLALRATVLRTPPPVRAAAAVKPATES</sequence>
<dbReference type="FunFam" id="1.20.1250.20:FF:000018">
    <property type="entry name" value="MFS transporter permease"/>
    <property type="match status" value="1"/>
</dbReference>
<feature type="domain" description="Major facilitator superfamily (MFS) profile" evidence="7">
    <location>
        <begin position="22"/>
        <end position="434"/>
    </location>
</feature>
<dbReference type="InterPro" id="IPR011701">
    <property type="entry name" value="MFS"/>
</dbReference>
<reference evidence="8 9" key="1">
    <citation type="submission" date="2019-08" db="EMBL/GenBank/DDBJ databases">
        <title>Actinomadura sp. nov. CYP1-5 isolated from mountain soil.</title>
        <authorList>
            <person name="Songsumanus A."/>
            <person name="Kuncharoen N."/>
            <person name="Kudo T."/>
            <person name="Yuki M."/>
            <person name="Igarashi Y."/>
            <person name="Tanasupawat S."/>
        </authorList>
    </citation>
    <scope>NUCLEOTIDE SEQUENCE [LARGE SCALE GENOMIC DNA]</scope>
    <source>
        <strain evidence="8 9">GKU157</strain>
    </source>
</reference>
<dbReference type="AlphaFoldDB" id="A0A5D0TSG5"/>
<dbReference type="InterPro" id="IPR036259">
    <property type="entry name" value="MFS_trans_sf"/>
</dbReference>
<dbReference type="GO" id="GO:0005886">
    <property type="term" value="C:plasma membrane"/>
    <property type="evidence" value="ECO:0007669"/>
    <property type="project" value="UniProtKB-SubCell"/>
</dbReference>
<feature type="transmembrane region" description="Helical" evidence="6">
    <location>
        <begin position="179"/>
        <end position="201"/>
    </location>
</feature>
<feature type="transmembrane region" description="Helical" evidence="6">
    <location>
        <begin position="146"/>
        <end position="167"/>
    </location>
</feature>
<comment type="caution">
    <text evidence="8">The sequence shown here is derived from an EMBL/GenBank/DDBJ whole genome shotgun (WGS) entry which is preliminary data.</text>
</comment>
<evidence type="ECO:0000313" key="8">
    <source>
        <dbReference type="EMBL" id="TYC08663.1"/>
    </source>
</evidence>
<evidence type="ECO:0000256" key="2">
    <source>
        <dbReference type="ARBA" id="ARBA00022448"/>
    </source>
</evidence>
<feature type="transmembrane region" description="Helical" evidence="6">
    <location>
        <begin position="283"/>
        <end position="301"/>
    </location>
</feature>
<organism evidence="8 9">
    <name type="scientific">Actinomadura syzygii</name>
    <dbReference type="NCBI Taxonomy" id="1427538"/>
    <lineage>
        <taxon>Bacteria</taxon>
        <taxon>Bacillati</taxon>
        <taxon>Actinomycetota</taxon>
        <taxon>Actinomycetes</taxon>
        <taxon>Streptosporangiales</taxon>
        <taxon>Thermomonosporaceae</taxon>
        <taxon>Actinomadura</taxon>
    </lineage>
</organism>
<feature type="transmembrane region" description="Helical" evidence="6">
    <location>
        <begin position="248"/>
        <end position="268"/>
    </location>
</feature>
<keyword evidence="5 6" id="KW-0472">Membrane</keyword>
<dbReference type="RefSeq" id="WP_148355027.1">
    <property type="nucleotide sequence ID" value="NZ_JBHSBF010000002.1"/>
</dbReference>
<keyword evidence="4 6" id="KW-1133">Transmembrane helix</keyword>
<gene>
    <name evidence="8" type="ORF">FXF65_37895</name>
</gene>
<dbReference type="SUPFAM" id="SSF103473">
    <property type="entry name" value="MFS general substrate transporter"/>
    <property type="match status" value="1"/>
</dbReference>
<dbReference type="CDD" id="cd17319">
    <property type="entry name" value="MFS_ExuT_GudP_like"/>
    <property type="match status" value="1"/>
</dbReference>
<feature type="transmembrane region" description="Helical" evidence="6">
    <location>
        <begin position="51"/>
        <end position="67"/>
    </location>
</feature>
<dbReference type="Gene3D" id="1.20.1250.20">
    <property type="entry name" value="MFS general substrate transporter like domains"/>
    <property type="match status" value="2"/>
</dbReference>
<evidence type="ECO:0000256" key="4">
    <source>
        <dbReference type="ARBA" id="ARBA00022989"/>
    </source>
</evidence>
<feature type="transmembrane region" description="Helical" evidence="6">
    <location>
        <begin position="337"/>
        <end position="357"/>
    </location>
</feature>
<comment type="subcellular location">
    <subcellularLocation>
        <location evidence="1">Cell membrane</location>
        <topology evidence="1">Multi-pass membrane protein</topology>
    </subcellularLocation>
</comment>
<accession>A0A5D0TSG5</accession>
<dbReference type="PANTHER" id="PTHR43791">
    <property type="entry name" value="PERMEASE-RELATED"/>
    <property type="match status" value="1"/>
</dbReference>
<feature type="transmembrane region" description="Helical" evidence="6">
    <location>
        <begin position="401"/>
        <end position="423"/>
    </location>
</feature>
<dbReference type="PANTHER" id="PTHR43791:SF36">
    <property type="entry name" value="TRANSPORTER, PUTATIVE (AFU_ORTHOLOGUE AFUA_6G08340)-RELATED"/>
    <property type="match status" value="1"/>
</dbReference>
<dbReference type="GO" id="GO:0022857">
    <property type="term" value="F:transmembrane transporter activity"/>
    <property type="evidence" value="ECO:0007669"/>
    <property type="project" value="InterPro"/>
</dbReference>
<dbReference type="PROSITE" id="PS50850">
    <property type="entry name" value="MFS"/>
    <property type="match status" value="1"/>
</dbReference>
<evidence type="ECO:0000256" key="1">
    <source>
        <dbReference type="ARBA" id="ARBA00004651"/>
    </source>
</evidence>
<evidence type="ECO:0000256" key="6">
    <source>
        <dbReference type="SAM" id="Phobius"/>
    </source>
</evidence>
<dbReference type="Pfam" id="PF07690">
    <property type="entry name" value="MFS_1"/>
    <property type="match status" value="1"/>
</dbReference>
<feature type="transmembrane region" description="Helical" evidence="6">
    <location>
        <begin position="364"/>
        <end position="381"/>
    </location>
</feature>
<dbReference type="EMBL" id="VSFF01000016">
    <property type="protein sequence ID" value="TYC08663.1"/>
    <property type="molecule type" value="Genomic_DNA"/>
</dbReference>
<dbReference type="OrthoDB" id="9773957at2"/>
<feature type="transmembrane region" description="Helical" evidence="6">
    <location>
        <begin position="313"/>
        <end position="331"/>
    </location>
</feature>
<dbReference type="InterPro" id="IPR020846">
    <property type="entry name" value="MFS_dom"/>
</dbReference>
<keyword evidence="2" id="KW-0813">Transport</keyword>
<feature type="transmembrane region" description="Helical" evidence="6">
    <location>
        <begin position="113"/>
        <end position="134"/>
    </location>
</feature>
<evidence type="ECO:0000313" key="9">
    <source>
        <dbReference type="Proteomes" id="UP000322634"/>
    </source>
</evidence>
<protein>
    <submittedName>
        <fullName evidence="8">MFS transporter</fullName>
    </submittedName>
</protein>
<evidence type="ECO:0000256" key="3">
    <source>
        <dbReference type="ARBA" id="ARBA00022692"/>
    </source>
</evidence>
<keyword evidence="3 6" id="KW-0812">Transmembrane</keyword>
<name>A0A5D0TSG5_9ACTN</name>
<keyword evidence="9" id="KW-1185">Reference proteome</keyword>
<feature type="transmembrane region" description="Helical" evidence="6">
    <location>
        <begin position="22"/>
        <end position="45"/>
    </location>
</feature>
<evidence type="ECO:0000259" key="7">
    <source>
        <dbReference type="PROSITE" id="PS50850"/>
    </source>
</evidence>